<dbReference type="Gene3D" id="1.10.10.10">
    <property type="entry name" value="Winged helix-like DNA-binding domain superfamily/Winged helix DNA-binding domain"/>
    <property type="match status" value="1"/>
</dbReference>
<dbReference type="OrthoDB" id="8906692at2"/>
<feature type="domain" description="HTH marR-type" evidence="4">
    <location>
        <begin position="25"/>
        <end position="158"/>
    </location>
</feature>
<organism evidence="5 6">
    <name type="scientific">Aliishimia ponticola</name>
    <dbReference type="NCBI Taxonomy" id="2499833"/>
    <lineage>
        <taxon>Bacteria</taxon>
        <taxon>Pseudomonadati</taxon>
        <taxon>Pseudomonadota</taxon>
        <taxon>Alphaproteobacteria</taxon>
        <taxon>Rhodobacterales</taxon>
        <taxon>Paracoccaceae</taxon>
        <taxon>Aliishimia</taxon>
    </lineage>
</organism>
<dbReference type="Proteomes" id="UP000306602">
    <property type="component" value="Unassembled WGS sequence"/>
</dbReference>
<keyword evidence="6" id="KW-1185">Reference proteome</keyword>
<dbReference type="PROSITE" id="PS50995">
    <property type="entry name" value="HTH_MARR_2"/>
    <property type="match status" value="1"/>
</dbReference>
<comment type="caution">
    <text evidence="5">The sequence shown here is derived from an EMBL/GenBank/DDBJ whole genome shotgun (WGS) entry which is preliminary data.</text>
</comment>
<proteinExistence type="predicted"/>
<evidence type="ECO:0000256" key="3">
    <source>
        <dbReference type="ARBA" id="ARBA00023163"/>
    </source>
</evidence>
<dbReference type="GO" id="GO:0003677">
    <property type="term" value="F:DNA binding"/>
    <property type="evidence" value="ECO:0007669"/>
    <property type="project" value="UniProtKB-KW"/>
</dbReference>
<dbReference type="InterPro" id="IPR036388">
    <property type="entry name" value="WH-like_DNA-bd_sf"/>
</dbReference>
<protein>
    <submittedName>
        <fullName evidence="5">MarR family transcriptional regulator</fullName>
    </submittedName>
</protein>
<evidence type="ECO:0000313" key="5">
    <source>
        <dbReference type="EMBL" id="THH36676.1"/>
    </source>
</evidence>
<keyword evidence="2" id="KW-0238">DNA-binding</keyword>
<gene>
    <name evidence="5" type="ORF">E4Z66_06915</name>
</gene>
<evidence type="ECO:0000259" key="4">
    <source>
        <dbReference type="PROSITE" id="PS50995"/>
    </source>
</evidence>
<dbReference type="GO" id="GO:0003700">
    <property type="term" value="F:DNA-binding transcription factor activity"/>
    <property type="evidence" value="ECO:0007669"/>
    <property type="project" value="InterPro"/>
</dbReference>
<dbReference type="PANTHER" id="PTHR35790">
    <property type="entry name" value="HTH-TYPE TRANSCRIPTIONAL REGULATOR PCHR"/>
    <property type="match status" value="1"/>
</dbReference>
<reference evidence="5 6" key="1">
    <citation type="submission" date="2019-04" db="EMBL/GenBank/DDBJ databases">
        <title>Shimia ponticola sp. nov., isolated from seawater.</title>
        <authorList>
            <person name="Kim Y.-O."/>
            <person name="Yoon J.-H."/>
        </authorList>
    </citation>
    <scope>NUCLEOTIDE SEQUENCE [LARGE SCALE GENOMIC DNA]</scope>
    <source>
        <strain evidence="5 6">MYP11</strain>
    </source>
</reference>
<sequence>MLRPTERRMDGKLKDQYLQDQLPIHRFISYRVLRLHSKLNAQAARILKETCGLSLAQWRVVAVVATEDGITPSKISRFSQMDKGQLSRCVKALVDSGLMVTRDDPADQRIQHLSLTAKGHEIHERTLPRMLNRQDRLLLGLSDVEREVIFSAFDKLEVIADAADDPADE</sequence>
<name>A0A4S4NBA5_9RHOB</name>
<keyword evidence="1" id="KW-0805">Transcription regulation</keyword>
<dbReference type="AlphaFoldDB" id="A0A4S4NBA5"/>
<evidence type="ECO:0000313" key="6">
    <source>
        <dbReference type="Proteomes" id="UP000306602"/>
    </source>
</evidence>
<keyword evidence="3" id="KW-0804">Transcription</keyword>
<evidence type="ECO:0000256" key="1">
    <source>
        <dbReference type="ARBA" id="ARBA00023015"/>
    </source>
</evidence>
<dbReference type="SMART" id="SM00347">
    <property type="entry name" value="HTH_MARR"/>
    <property type="match status" value="1"/>
</dbReference>
<dbReference type="Pfam" id="PF12802">
    <property type="entry name" value="MarR_2"/>
    <property type="match status" value="1"/>
</dbReference>
<dbReference type="PANTHER" id="PTHR35790:SF4">
    <property type="entry name" value="HTH-TYPE TRANSCRIPTIONAL REGULATOR PCHR"/>
    <property type="match status" value="1"/>
</dbReference>
<evidence type="ECO:0000256" key="2">
    <source>
        <dbReference type="ARBA" id="ARBA00023125"/>
    </source>
</evidence>
<dbReference type="InterPro" id="IPR000835">
    <property type="entry name" value="HTH_MarR-typ"/>
</dbReference>
<dbReference type="InterPro" id="IPR036390">
    <property type="entry name" value="WH_DNA-bd_sf"/>
</dbReference>
<dbReference type="PRINTS" id="PR00598">
    <property type="entry name" value="HTHMARR"/>
</dbReference>
<dbReference type="EMBL" id="SRKY01000002">
    <property type="protein sequence ID" value="THH36676.1"/>
    <property type="molecule type" value="Genomic_DNA"/>
</dbReference>
<accession>A0A4S4NBA5</accession>
<dbReference type="InterPro" id="IPR052067">
    <property type="entry name" value="Metal_resp_HTH_trans_reg"/>
</dbReference>
<dbReference type="SUPFAM" id="SSF46785">
    <property type="entry name" value="Winged helix' DNA-binding domain"/>
    <property type="match status" value="1"/>
</dbReference>